<dbReference type="PANTHER" id="PTHR43308:SF5">
    <property type="entry name" value="S-LAYER PROTEIN _ PEPTIDOGLYCAN ENDO-BETA-N-ACETYLGLUCOSAMINIDASE"/>
    <property type="match status" value="1"/>
</dbReference>
<dbReference type="PROSITE" id="PS51272">
    <property type="entry name" value="SLH"/>
    <property type="match status" value="3"/>
</dbReference>
<keyword evidence="5" id="KW-1185">Reference proteome</keyword>
<feature type="domain" description="SLH" evidence="3">
    <location>
        <begin position="635"/>
        <end position="698"/>
    </location>
</feature>
<dbReference type="InterPro" id="IPR051465">
    <property type="entry name" value="Cell_Envelope_Struct_Comp"/>
</dbReference>
<feature type="domain" description="SLH" evidence="3">
    <location>
        <begin position="699"/>
        <end position="758"/>
    </location>
</feature>
<dbReference type="AlphaFoldDB" id="A0A8J3BER0"/>
<evidence type="ECO:0000256" key="2">
    <source>
        <dbReference type="SAM" id="SignalP"/>
    </source>
</evidence>
<evidence type="ECO:0000256" key="1">
    <source>
        <dbReference type="ARBA" id="ARBA00022729"/>
    </source>
</evidence>
<feature type="domain" description="SLH" evidence="3">
    <location>
        <begin position="572"/>
        <end position="634"/>
    </location>
</feature>
<feature type="signal peptide" evidence="2">
    <location>
        <begin position="1"/>
        <end position="20"/>
    </location>
</feature>
<dbReference type="Pfam" id="PF09992">
    <property type="entry name" value="NAGPA"/>
    <property type="match status" value="1"/>
</dbReference>
<dbReference type="Proteomes" id="UP000637720">
    <property type="component" value="Unassembled WGS sequence"/>
</dbReference>
<comment type="caution">
    <text evidence="4">The sequence shown here is derived from an EMBL/GenBank/DDBJ whole genome shotgun (WGS) entry which is preliminary data.</text>
</comment>
<name>A0A8J3BER0_9BACI</name>
<evidence type="ECO:0000259" key="3">
    <source>
        <dbReference type="PROSITE" id="PS51272"/>
    </source>
</evidence>
<protein>
    <recommendedName>
        <fullName evidence="3">SLH domain-containing protein</fullName>
    </recommendedName>
</protein>
<dbReference type="InterPro" id="IPR018711">
    <property type="entry name" value="NAGPA"/>
</dbReference>
<dbReference type="RefSeq" id="WP_188817610.1">
    <property type="nucleotide sequence ID" value="NZ_BMOF01000035.1"/>
</dbReference>
<dbReference type="InterPro" id="IPR001119">
    <property type="entry name" value="SLH_dom"/>
</dbReference>
<proteinExistence type="predicted"/>
<organism evidence="4 5">
    <name type="scientific">Calditerricola satsumensis</name>
    <dbReference type="NCBI Taxonomy" id="373054"/>
    <lineage>
        <taxon>Bacteria</taxon>
        <taxon>Bacillati</taxon>
        <taxon>Bacillota</taxon>
        <taxon>Bacilli</taxon>
        <taxon>Bacillales</taxon>
        <taxon>Bacillaceae</taxon>
        <taxon>Calditerricola</taxon>
    </lineage>
</organism>
<gene>
    <name evidence="4" type="ORF">GCM10007043_16850</name>
</gene>
<dbReference type="EMBL" id="BMOF01000035">
    <property type="protein sequence ID" value="GGK03340.1"/>
    <property type="molecule type" value="Genomic_DNA"/>
</dbReference>
<feature type="chain" id="PRO_5035197156" description="SLH domain-containing protein" evidence="2">
    <location>
        <begin position="21"/>
        <end position="758"/>
    </location>
</feature>
<accession>A0A8J3BER0</accession>
<dbReference type="Pfam" id="PF00395">
    <property type="entry name" value="SLH"/>
    <property type="match status" value="3"/>
</dbReference>
<evidence type="ECO:0000313" key="4">
    <source>
        <dbReference type="EMBL" id="GGK03340.1"/>
    </source>
</evidence>
<dbReference type="PANTHER" id="PTHR43308">
    <property type="entry name" value="OUTER MEMBRANE PROTEIN ALPHA-RELATED"/>
    <property type="match status" value="1"/>
</dbReference>
<keyword evidence="1 2" id="KW-0732">Signal</keyword>
<reference evidence="4" key="1">
    <citation type="journal article" date="2014" name="Int. J. Syst. Evol. Microbiol.">
        <title>Complete genome sequence of Corynebacterium casei LMG S-19264T (=DSM 44701T), isolated from a smear-ripened cheese.</title>
        <authorList>
            <consortium name="US DOE Joint Genome Institute (JGI-PGF)"/>
            <person name="Walter F."/>
            <person name="Albersmeier A."/>
            <person name="Kalinowski J."/>
            <person name="Ruckert C."/>
        </authorList>
    </citation>
    <scope>NUCLEOTIDE SEQUENCE</scope>
    <source>
        <strain evidence="4">JCM 14719</strain>
    </source>
</reference>
<reference evidence="4" key="2">
    <citation type="submission" date="2020-09" db="EMBL/GenBank/DDBJ databases">
        <authorList>
            <person name="Sun Q."/>
            <person name="Ohkuma M."/>
        </authorList>
    </citation>
    <scope>NUCLEOTIDE SEQUENCE</scope>
    <source>
        <strain evidence="4">JCM 14719</strain>
    </source>
</reference>
<evidence type="ECO:0000313" key="5">
    <source>
        <dbReference type="Proteomes" id="UP000637720"/>
    </source>
</evidence>
<sequence length="758" mass="79199">MGNALRRLAAGALALCTALAATPASWLPSASAAVAATVAWSEPVGEGVVVTKYEKRVGGRPVDIFVAEIDLRNPYAQIVPLYGKEGHLTRKQTVLGHAQASGAVVSVNADFFHLSGIGVPLGPVIDQGTVVSAPGVATWPTFGVTKSGEAVILPLAFTGTVTAPDGRTYPLRGVNKESFDPRDGAHSHINQLNLYTPAWGPTSYGNAKGAFKNVVELVVAGGVVREVRVDQPGASIPPNGYVLWGQGQAAEFLKAHFRVGDPVQVSYGLKNDPGLQMAVGSHILLVDQGRSVNPVDPAVASHVPHARAAVGIDRSGKKVWLVVVERSADGDSKGMTLPELADFLVELGAWKAINLDGGGSAMMVARRLGETNRVALNEPPYKGGYRAVPTAIGVLNTAPAGEAKGIFVTGPKEVLAGDTATFSFKGYDVHYHPYRVTPQEVVWQVSGPGAAKAHGFSVRFPTGGTYTLTARVGAASRQLTVRVIGGADVARLVVQPSELVLKPGETRTLTVQAVTKDGRTFTLKPHHVTVTAEGAIGAVNGLAVTAGPAAAMGFLRVAFDGAVAVVPVTVGAPAAPFADVRGHWAEQPIAALAARGLVAGVAPGRFAPDAPVTRAQLAVLLARLSGVETRAGAQARPLPYRDSLPSWAREAIRAMTEQGLLRGYPDGTFRPDRPVTRAELAAILDRYLGATGHAPLPPFRDAAAIPSWAREAVARVAQAGVMKGTGDRFEPQRPTTRAEAAVVLYRLLMLPKGPVAKR</sequence>